<dbReference type="EMBL" id="CVRI01000001">
    <property type="protein sequence ID" value="CRK86466.1"/>
    <property type="molecule type" value="Genomic_DNA"/>
</dbReference>
<organism evidence="1 2">
    <name type="scientific">Clunio marinus</name>
    <dbReference type="NCBI Taxonomy" id="568069"/>
    <lineage>
        <taxon>Eukaryota</taxon>
        <taxon>Metazoa</taxon>
        <taxon>Ecdysozoa</taxon>
        <taxon>Arthropoda</taxon>
        <taxon>Hexapoda</taxon>
        <taxon>Insecta</taxon>
        <taxon>Pterygota</taxon>
        <taxon>Neoptera</taxon>
        <taxon>Endopterygota</taxon>
        <taxon>Diptera</taxon>
        <taxon>Nematocera</taxon>
        <taxon>Chironomoidea</taxon>
        <taxon>Chironomidae</taxon>
        <taxon>Clunio</taxon>
    </lineage>
</organism>
<reference evidence="1 2" key="1">
    <citation type="submission" date="2015-04" db="EMBL/GenBank/DDBJ databases">
        <authorList>
            <person name="Syromyatnikov M.Y."/>
            <person name="Popov V.N."/>
        </authorList>
    </citation>
    <scope>NUCLEOTIDE SEQUENCE [LARGE SCALE GENOMIC DNA]</scope>
</reference>
<gene>
    <name evidence="1" type="ORF">CLUMA_CG000410</name>
</gene>
<evidence type="ECO:0000313" key="2">
    <source>
        <dbReference type="Proteomes" id="UP000183832"/>
    </source>
</evidence>
<keyword evidence="2" id="KW-1185">Reference proteome</keyword>
<protein>
    <submittedName>
        <fullName evidence="1">CLUMA_CG000410, isoform A</fullName>
    </submittedName>
</protein>
<proteinExistence type="predicted"/>
<dbReference type="AlphaFoldDB" id="A0A1J1HFZ1"/>
<accession>A0A1J1HFZ1</accession>
<evidence type="ECO:0000313" key="1">
    <source>
        <dbReference type="EMBL" id="CRK86466.1"/>
    </source>
</evidence>
<dbReference type="Proteomes" id="UP000183832">
    <property type="component" value="Unassembled WGS sequence"/>
</dbReference>
<name>A0A1J1HFZ1_9DIPT</name>
<sequence length="66" mass="7594">MSKYGKIAMLMINISDYGGSRSIWMDFHPCILKYKPLDLALIMIKFLSTELQNNQSKTTLHTLSIE</sequence>